<evidence type="ECO:0000256" key="6">
    <source>
        <dbReference type="ARBA" id="ARBA00023002"/>
    </source>
</evidence>
<dbReference type="GO" id="GO:0019628">
    <property type="term" value="P:urate catabolic process"/>
    <property type="evidence" value="ECO:0007669"/>
    <property type="project" value="UniProtKB-UniPathway"/>
</dbReference>
<keyword evidence="7" id="KW-0456">Lyase</keyword>
<sequence>MRLEQLNEMSSSEFINQLGGVFEHSSWVAERAESYRPFSSFQSLYDKMVEIVETASENEKLKLIRMHPHLGTNAKVTDFSQKEQKQAGLNELTEDEHNHLMLLNQEYMDKFGFPFVMAVRGKTKQDIYRTIKERLKNNYRTEFEQALEEIKKIAMFRLQEIINGGEMISMTNNKERVMYYGKGDVFAYRTYLKPLTGVRTIPESSFSGRNNIIFGVNVKIAVGGTKLLTSFTEGDNSLVVATDSMKNFIQRHLASYTGTTIEGFLKYVATSFLKKYSHIETISLIGEEIPFETTSALSDRNITASDLVFKRSRNEYSFATLNMVRRENDSIDIIDQYSGISDLQLIKVSGNSFVGFIRDEYTTLPEDTNRPLFVYLNIKWKYKNIEDSFGDNPEYYVAAEQIRDIATSVFHETETLSIQHLIYLIGCRILERFPQLQEVNFESQNHTWDKIVEEIPGSQGKVYTEPRPPYGFQCFTVTQEDLQHKNIPMLSAEIQ</sequence>
<comment type="catalytic activity">
    <reaction evidence="1">
        <text>5-hydroxy-2-oxo-4-ureido-2,5-dihydro-1H-imidazole-5-carboxylate + H(+) = (S)-allantoin + CO2</text>
        <dbReference type="Rhea" id="RHEA:26301"/>
        <dbReference type="ChEBI" id="CHEBI:15378"/>
        <dbReference type="ChEBI" id="CHEBI:15678"/>
        <dbReference type="ChEBI" id="CHEBI:16526"/>
        <dbReference type="ChEBI" id="CHEBI:58639"/>
        <dbReference type="EC" id="4.1.1.97"/>
    </reaction>
</comment>
<dbReference type="PROSITE" id="PS00366">
    <property type="entry name" value="URICASE"/>
    <property type="match status" value="1"/>
</dbReference>
<dbReference type="Pfam" id="PF01014">
    <property type="entry name" value="Uricase"/>
    <property type="match status" value="1"/>
</dbReference>
<reference evidence="9 10" key="1">
    <citation type="submission" date="2016-01" db="EMBL/GenBank/DDBJ databases">
        <title>Draft Genome Sequences of Seven Thermophilic Sporeformers Isolated from Foods.</title>
        <authorList>
            <person name="Berendsen E.M."/>
            <person name="Wells-Bennik M.H."/>
            <person name="Krawcyk A.O."/>
            <person name="De Jong A."/>
            <person name="Holsappel S."/>
            <person name="Eijlander R.T."/>
            <person name="Kuipers O.P."/>
        </authorList>
    </citation>
    <scope>NUCLEOTIDE SEQUENCE [LARGE SCALE GENOMIC DNA]</scope>
    <source>
        <strain evidence="9 10">B4119</strain>
    </source>
</reference>
<evidence type="ECO:0000256" key="7">
    <source>
        <dbReference type="ARBA" id="ARBA00023239"/>
    </source>
</evidence>
<feature type="domain" description="Oxo-4-hydroxy-4-carboxy-5-ureidoimidazoline decarboxylase" evidence="8">
    <location>
        <begin position="7"/>
        <end position="159"/>
    </location>
</feature>
<accession>A0A150LLC6</accession>
<dbReference type="Pfam" id="PF09349">
    <property type="entry name" value="OHCU_decarbox"/>
    <property type="match status" value="1"/>
</dbReference>
<comment type="pathway">
    <text evidence="2">Purine metabolism; urate degradation; (S)-allantoin from urate: step 3/3.</text>
</comment>
<dbReference type="PRINTS" id="PR00093">
    <property type="entry name" value="URICASE"/>
</dbReference>
<evidence type="ECO:0000256" key="1">
    <source>
        <dbReference type="ARBA" id="ARBA00001163"/>
    </source>
</evidence>
<dbReference type="EMBL" id="LQYS01000052">
    <property type="protein sequence ID" value="KYD13141.1"/>
    <property type="molecule type" value="Genomic_DNA"/>
</dbReference>
<dbReference type="STRING" id="81408.B4119_1680"/>
<dbReference type="UniPathway" id="UPA00394">
    <property type="reaction ID" value="UER00650"/>
</dbReference>
<evidence type="ECO:0000259" key="8">
    <source>
        <dbReference type="Pfam" id="PF09349"/>
    </source>
</evidence>
<dbReference type="Gene3D" id="1.10.3330.10">
    <property type="entry name" value="Oxo-4-hydroxy-4-carboxy-5-ureidoimidazoline decarboxylase"/>
    <property type="match status" value="1"/>
</dbReference>
<dbReference type="InterPro" id="IPR002042">
    <property type="entry name" value="Uricase"/>
</dbReference>
<evidence type="ECO:0000313" key="10">
    <source>
        <dbReference type="Proteomes" id="UP000075455"/>
    </source>
</evidence>
<dbReference type="GO" id="GO:0006144">
    <property type="term" value="P:purine nucleobase metabolic process"/>
    <property type="evidence" value="ECO:0007669"/>
    <property type="project" value="UniProtKB-KW"/>
</dbReference>
<dbReference type="InterPro" id="IPR019842">
    <property type="entry name" value="Uricase_CS"/>
</dbReference>
<dbReference type="InterPro" id="IPR018020">
    <property type="entry name" value="OHCU_decarboxylase"/>
</dbReference>
<evidence type="ECO:0000313" key="9">
    <source>
        <dbReference type="EMBL" id="KYD13141.1"/>
    </source>
</evidence>
<dbReference type="Proteomes" id="UP000075455">
    <property type="component" value="Unassembled WGS sequence"/>
</dbReference>
<keyword evidence="4" id="KW-0659">Purine metabolism</keyword>
<dbReference type="EC" id="1.7.3.3" evidence="9"/>
<comment type="pathway">
    <text evidence="3">Purine metabolism; urate degradation; (S)-allantoin from urate: step 1/3.</text>
</comment>
<evidence type="ECO:0000256" key="3">
    <source>
        <dbReference type="ARBA" id="ARBA00004831"/>
    </source>
</evidence>
<dbReference type="AlphaFoldDB" id="A0A150LLC6"/>
<dbReference type="PANTHER" id="PTHR43466">
    <property type="entry name" value="2-OXO-4-HYDROXY-4-CARBOXY-5-UREIDOIMIDAZOLINE DECARBOXYLASE-RELATED"/>
    <property type="match status" value="1"/>
</dbReference>
<dbReference type="PANTHER" id="PTHR43466:SF1">
    <property type="entry name" value="2-OXO-4-HYDROXY-4-CARBOXY-5-UREIDOIMIDAZOLINE DECARBOXYLASE-RELATED"/>
    <property type="match status" value="1"/>
</dbReference>
<protein>
    <submittedName>
        <fullName evidence="9">Uricase</fullName>
        <ecNumber evidence="9">1.7.3.3</ecNumber>
    </submittedName>
</protein>
<dbReference type="NCBIfam" id="TIGR03383">
    <property type="entry name" value="urate_oxi"/>
    <property type="match status" value="1"/>
</dbReference>
<organism evidence="9 10">
    <name type="scientific">Saccharococcus caldoxylosilyticus</name>
    <dbReference type="NCBI Taxonomy" id="81408"/>
    <lineage>
        <taxon>Bacteria</taxon>
        <taxon>Bacillati</taxon>
        <taxon>Bacillota</taxon>
        <taxon>Bacilli</taxon>
        <taxon>Bacillales</taxon>
        <taxon>Anoxybacillaceae</taxon>
        <taxon>Saccharococcus</taxon>
    </lineage>
</organism>
<dbReference type="GO" id="GO:0051997">
    <property type="term" value="F:2-oxo-4-hydroxy-4-carboxy-5-ureidoimidazoline decarboxylase activity"/>
    <property type="evidence" value="ECO:0007669"/>
    <property type="project" value="UniProtKB-EC"/>
</dbReference>
<evidence type="ECO:0000256" key="4">
    <source>
        <dbReference type="ARBA" id="ARBA00022631"/>
    </source>
</evidence>
<name>A0A150LLC6_9BACL</name>
<dbReference type="InterPro" id="IPR036778">
    <property type="entry name" value="OHCU_decarboxylase_sf"/>
</dbReference>
<evidence type="ECO:0000256" key="5">
    <source>
        <dbReference type="ARBA" id="ARBA00022793"/>
    </source>
</evidence>
<evidence type="ECO:0000256" key="2">
    <source>
        <dbReference type="ARBA" id="ARBA00004754"/>
    </source>
</evidence>
<dbReference type="InterPro" id="IPR017580">
    <property type="entry name" value="OHCU_decarboxylase-1"/>
</dbReference>
<dbReference type="SUPFAM" id="SSF55620">
    <property type="entry name" value="Tetrahydrobiopterin biosynthesis enzymes-like"/>
    <property type="match status" value="2"/>
</dbReference>
<dbReference type="NCBIfam" id="TIGR03164">
    <property type="entry name" value="UHCUDC"/>
    <property type="match status" value="1"/>
</dbReference>
<keyword evidence="5" id="KW-0210">Decarboxylase</keyword>
<proteinExistence type="predicted"/>
<dbReference type="SUPFAM" id="SSF158694">
    <property type="entry name" value="UraD-Like"/>
    <property type="match status" value="1"/>
</dbReference>
<dbReference type="GO" id="GO:0000255">
    <property type="term" value="P:allantoin metabolic process"/>
    <property type="evidence" value="ECO:0007669"/>
    <property type="project" value="InterPro"/>
</dbReference>
<gene>
    <name evidence="9" type="ORF">B4119_1680</name>
</gene>
<keyword evidence="6 9" id="KW-0560">Oxidoreductase</keyword>
<dbReference type="PATRIC" id="fig|81408.3.peg.3869"/>
<dbReference type="Gene3D" id="3.10.270.10">
    <property type="entry name" value="Urate Oxidase"/>
    <property type="match status" value="1"/>
</dbReference>
<comment type="caution">
    <text evidence="9">The sequence shown here is derived from an EMBL/GenBank/DDBJ whole genome shotgun (WGS) entry which is preliminary data.</text>
</comment>
<dbReference type="GO" id="GO:0004846">
    <property type="term" value="F:urate oxidase activity"/>
    <property type="evidence" value="ECO:0007669"/>
    <property type="project" value="UniProtKB-EC"/>
</dbReference>